<keyword evidence="2" id="KW-1185">Reference proteome</keyword>
<evidence type="ECO:0000313" key="1">
    <source>
        <dbReference type="EMBL" id="KZT70793.1"/>
    </source>
</evidence>
<dbReference type="EMBL" id="KV429049">
    <property type="protein sequence ID" value="KZT70793.1"/>
    <property type="molecule type" value="Genomic_DNA"/>
</dbReference>
<organism evidence="1 2">
    <name type="scientific">Daedalea quercina L-15889</name>
    <dbReference type="NCBI Taxonomy" id="1314783"/>
    <lineage>
        <taxon>Eukaryota</taxon>
        <taxon>Fungi</taxon>
        <taxon>Dikarya</taxon>
        <taxon>Basidiomycota</taxon>
        <taxon>Agaricomycotina</taxon>
        <taxon>Agaricomycetes</taxon>
        <taxon>Polyporales</taxon>
        <taxon>Fomitopsis</taxon>
    </lineage>
</organism>
<sequence>MVPVMVEDPPIVSVYETPPRRLDISELIMHLIFCHLSNPAASFLLPRPFLARHGCRPRLSFSSIAPPPLIHSSFDHPISVKLSEQHQHSLPLACYVHKVNELRGVLPPVPEKPASSPCCLLFDVSVLFRDQLSPALSTEDLDLSLSSRTIAEGPESQLGYTQTDMADISAAACVSTVSLSSASASILAWLPFLRLLRSPRSCTALSLVFPAL</sequence>
<evidence type="ECO:0000313" key="2">
    <source>
        <dbReference type="Proteomes" id="UP000076727"/>
    </source>
</evidence>
<dbReference type="AlphaFoldDB" id="A0A165RIF3"/>
<accession>A0A165RIF3</accession>
<protein>
    <submittedName>
        <fullName evidence="1">Uncharacterized protein</fullName>
    </submittedName>
</protein>
<dbReference type="Proteomes" id="UP000076727">
    <property type="component" value="Unassembled WGS sequence"/>
</dbReference>
<reference evidence="1 2" key="1">
    <citation type="journal article" date="2016" name="Mol. Biol. Evol.">
        <title>Comparative Genomics of Early-Diverging Mushroom-Forming Fungi Provides Insights into the Origins of Lignocellulose Decay Capabilities.</title>
        <authorList>
            <person name="Nagy L.G."/>
            <person name="Riley R."/>
            <person name="Tritt A."/>
            <person name="Adam C."/>
            <person name="Daum C."/>
            <person name="Floudas D."/>
            <person name="Sun H."/>
            <person name="Yadav J.S."/>
            <person name="Pangilinan J."/>
            <person name="Larsson K.H."/>
            <person name="Matsuura K."/>
            <person name="Barry K."/>
            <person name="Labutti K."/>
            <person name="Kuo R."/>
            <person name="Ohm R.A."/>
            <person name="Bhattacharya S.S."/>
            <person name="Shirouzu T."/>
            <person name="Yoshinaga Y."/>
            <person name="Martin F.M."/>
            <person name="Grigoriev I.V."/>
            <person name="Hibbett D.S."/>
        </authorList>
    </citation>
    <scope>NUCLEOTIDE SEQUENCE [LARGE SCALE GENOMIC DNA]</scope>
    <source>
        <strain evidence="1 2">L-15889</strain>
    </source>
</reference>
<gene>
    <name evidence="1" type="ORF">DAEQUDRAFT_764362</name>
</gene>
<name>A0A165RIF3_9APHY</name>
<proteinExistence type="predicted"/>